<dbReference type="InterPro" id="IPR002110">
    <property type="entry name" value="Ankyrin_rpt"/>
</dbReference>
<dbReference type="PANTHER" id="PTHR24189">
    <property type="entry name" value="MYOTROPHIN"/>
    <property type="match status" value="1"/>
</dbReference>
<evidence type="ECO:0000256" key="3">
    <source>
        <dbReference type="PROSITE-ProRule" id="PRU00023"/>
    </source>
</evidence>
<dbReference type="GeneID" id="35803093"/>
<dbReference type="SMART" id="SM00248">
    <property type="entry name" value="ANK"/>
    <property type="match status" value="2"/>
</dbReference>
<dbReference type="Pfam" id="PF12796">
    <property type="entry name" value="Ank_2"/>
    <property type="match status" value="1"/>
</dbReference>
<accession>A0AB36TDT7</accession>
<dbReference type="SUPFAM" id="SSF48403">
    <property type="entry name" value="Ankyrin repeat"/>
    <property type="match status" value="1"/>
</dbReference>
<name>A0AB36TDT7_ACETH</name>
<keyword evidence="1" id="KW-0677">Repeat</keyword>
<evidence type="ECO:0000313" key="4">
    <source>
        <dbReference type="EMBL" id="PFH02062.1"/>
    </source>
</evidence>
<reference evidence="4 5" key="1">
    <citation type="submission" date="2017-09" db="EMBL/GenBank/DDBJ databases">
        <title>Evaluation of Pacific Biosciences Sequencing Technology to Finishing C. thermocellum Genome Sequences.</title>
        <authorList>
            <person name="Brown S."/>
        </authorList>
    </citation>
    <scope>NUCLEOTIDE SEQUENCE [LARGE SCALE GENOMIC DNA]</scope>
    <source>
        <strain evidence="4 5">AD2</strain>
    </source>
</reference>
<dbReference type="Gene3D" id="1.25.40.20">
    <property type="entry name" value="Ankyrin repeat-containing domain"/>
    <property type="match status" value="1"/>
</dbReference>
<proteinExistence type="predicted"/>
<evidence type="ECO:0000313" key="5">
    <source>
        <dbReference type="Proteomes" id="UP000223596"/>
    </source>
</evidence>
<feature type="repeat" description="ANK" evidence="3">
    <location>
        <begin position="115"/>
        <end position="155"/>
    </location>
</feature>
<keyword evidence="2 3" id="KW-0040">ANK repeat</keyword>
<protein>
    <submittedName>
        <fullName evidence="4">Ankyrin repeat protein</fullName>
    </submittedName>
</protein>
<dbReference type="InterPro" id="IPR036770">
    <property type="entry name" value="Ankyrin_rpt-contain_sf"/>
</dbReference>
<sequence length="309" mass="35584">MSRKKIMIVMLIVVMTFPILLSSCQFDILGKEEEYRITNVKIFKDTPVWELALAVKNEKTRTIEKLAKENPELLNYQEPKYGATLLLWAVGMEKYKSAEALLKCGADPNIASTVDGMTPLYLAAGFSWIDNYAKKDPKFVKLLLKYNADPNITYGGNAIIEPGTSPLMNSIRCGIEKTKALVEAGAYINYKTKSGTTAAIKALLAGQNATLEALEYAHYLIVEKKAKVTDPYYPWLVYEENNIQELYPVDILRRWVYPLDSEEYRIKMEIVEEFARQGVNYWDTEIDKYTLEQIKKLYPDTWEEYIKRY</sequence>
<dbReference type="RefSeq" id="WP_003511872.1">
    <property type="nucleotide sequence ID" value="NZ_CP013828.1"/>
</dbReference>
<dbReference type="InterPro" id="IPR050745">
    <property type="entry name" value="Multifunctional_regulatory"/>
</dbReference>
<dbReference type="Proteomes" id="UP000223596">
    <property type="component" value="Unassembled WGS sequence"/>
</dbReference>
<evidence type="ECO:0000256" key="2">
    <source>
        <dbReference type="ARBA" id="ARBA00023043"/>
    </source>
</evidence>
<dbReference type="EMBL" id="PDBW01000001">
    <property type="protein sequence ID" value="PFH02062.1"/>
    <property type="molecule type" value="Genomic_DNA"/>
</dbReference>
<dbReference type="PROSITE" id="PS50088">
    <property type="entry name" value="ANK_REPEAT"/>
    <property type="match status" value="1"/>
</dbReference>
<dbReference type="PROSITE" id="PS51257">
    <property type="entry name" value="PROKAR_LIPOPROTEIN"/>
    <property type="match status" value="1"/>
</dbReference>
<evidence type="ECO:0000256" key="1">
    <source>
        <dbReference type="ARBA" id="ARBA00022737"/>
    </source>
</evidence>
<dbReference type="PANTHER" id="PTHR24189:SF50">
    <property type="entry name" value="ANKYRIN REPEAT AND SOCS BOX PROTEIN 2"/>
    <property type="match status" value="1"/>
</dbReference>
<gene>
    <name evidence="4" type="ORF">M972_11824</name>
</gene>
<dbReference type="AlphaFoldDB" id="A0AB36TDT7"/>
<comment type="caution">
    <text evidence="4">The sequence shown here is derived from an EMBL/GenBank/DDBJ whole genome shotgun (WGS) entry which is preliminary data.</text>
</comment>
<organism evidence="4 5">
    <name type="scientific">Acetivibrio thermocellus AD2</name>
    <dbReference type="NCBI Taxonomy" id="1138384"/>
    <lineage>
        <taxon>Bacteria</taxon>
        <taxon>Bacillati</taxon>
        <taxon>Bacillota</taxon>
        <taxon>Clostridia</taxon>
        <taxon>Eubacteriales</taxon>
        <taxon>Oscillospiraceae</taxon>
        <taxon>Acetivibrio</taxon>
    </lineage>
</organism>